<dbReference type="Pfam" id="PF07883">
    <property type="entry name" value="Cupin_2"/>
    <property type="match status" value="1"/>
</dbReference>
<name>A0A6J4NZE7_9BURK</name>
<dbReference type="InterPro" id="IPR011051">
    <property type="entry name" value="RmlC_Cupin_sf"/>
</dbReference>
<feature type="domain" description="HTH araC/xylS-type" evidence="4">
    <location>
        <begin position="140"/>
        <end position="228"/>
    </location>
</feature>
<evidence type="ECO:0000259" key="4">
    <source>
        <dbReference type="PROSITE" id="PS01124"/>
    </source>
</evidence>
<dbReference type="Gene3D" id="2.60.120.10">
    <property type="entry name" value="Jelly Rolls"/>
    <property type="match status" value="1"/>
</dbReference>
<dbReference type="AlphaFoldDB" id="A0A6J4NZE7"/>
<gene>
    <name evidence="5" type="ORF">AVDCRST_MAG51-892</name>
</gene>
<accession>A0A6J4NZE7</accession>
<dbReference type="PANTHER" id="PTHR46796">
    <property type="entry name" value="HTH-TYPE TRANSCRIPTIONAL ACTIVATOR RHAS-RELATED"/>
    <property type="match status" value="1"/>
</dbReference>
<dbReference type="InterPro" id="IPR050204">
    <property type="entry name" value="AraC_XylS_family_regulators"/>
</dbReference>
<dbReference type="Pfam" id="PF12833">
    <property type="entry name" value="HTH_18"/>
    <property type="match status" value="1"/>
</dbReference>
<dbReference type="InterPro" id="IPR013096">
    <property type="entry name" value="Cupin_2"/>
</dbReference>
<dbReference type="InterPro" id="IPR018060">
    <property type="entry name" value="HTH_AraC"/>
</dbReference>
<dbReference type="GO" id="GO:0003700">
    <property type="term" value="F:DNA-binding transcription factor activity"/>
    <property type="evidence" value="ECO:0007669"/>
    <property type="project" value="InterPro"/>
</dbReference>
<keyword evidence="2" id="KW-0238">DNA-binding</keyword>
<keyword evidence="1" id="KW-0805">Transcription regulation</keyword>
<evidence type="ECO:0000313" key="5">
    <source>
        <dbReference type="EMBL" id="CAA9400912.1"/>
    </source>
</evidence>
<evidence type="ECO:0000256" key="2">
    <source>
        <dbReference type="ARBA" id="ARBA00023125"/>
    </source>
</evidence>
<dbReference type="SUPFAM" id="SSF51182">
    <property type="entry name" value="RmlC-like cupins"/>
    <property type="match status" value="1"/>
</dbReference>
<dbReference type="InterPro" id="IPR014710">
    <property type="entry name" value="RmlC-like_jellyroll"/>
</dbReference>
<evidence type="ECO:0000256" key="3">
    <source>
        <dbReference type="ARBA" id="ARBA00023163"/>
    </source>
</evidence>
<dbReference type="EMBL" id="CADCUX010000220">
    <property type="protein sequence ID" value="CAA9400912.1"/>
    <property type="molecule type" value="Genomic_DNA"/>
</dbReference>
<dbReference type="PANTHER" id="PTHR46796:SF10">
    <property type="entry name" value="TRANSCRIPTIONAL ACTIVATOR FEAR"/>
    <property type="match status" value="1"/>
</dbReference>
<evidence type="ECO:0000256" key="1">
    <source>
        <dbReference type="ARBA" id="ARBA00023015"/>
    </source>
</evidence>
<sequence>MGSAAHDGLSLRTYGASGGSHAHEHFQVLVGVDGVLDLEVEGRGRRIGAGDGFLVTPGERHDFESAGGSRCLVLDTRLDLWALCGPAPRRADQVGPLARYLSQALLQHQPLAALHGPSLLLEAWLPAAPASAPRRRIDWPALQAWAQSRLDQPLTVAELAARVHLSPSQFALRCHDANGQSVMQWLRAQRLARARQLRAMGLPVAEVARRTGYRSPSALTAALRRSAR</sequence>
<keyword evidence="3" id="KW-0804">Transcription</keyword>
<dbReference type="GO" id="GO:0043565">
    <property type="term" value="F:sequence-specific DNA binding"/>
    <property type="evidence" value="ECO:0007669"/>
    <property type="project" value="InterPro"/>
</dbReference>
<protein>
    <submittedName>
        <fullName evidence="5">Transcriptional regulator, AraC family</fullName>
    </submittedName>
</protein>
<reference evidence="5" key="1">
    <citation type="submission" date="2020-02" db="EMBL/GenBank/DDBJ databases">
        <authorList>
            <person name="Meier V. D."/>
        </authorList>
    </citation>
    <scope>NUCLEOTIDE SEQUENCE</scope>
    <source>
        <strain evidence="5">AVDCRST_MAG51</strain>
    </source>
</reference>
<proteinExistence type="predicted"/>
<dbReference type="Gene3D" id="1.10.10.60">
    <property type="entry name" value="Homeodomain-like"/>
    <property type="match status" value="1"/>
</dbReference>
<organism evidence="5">
    <name type="scientific">uncultured Ramlibacter sp</name>
    <dbReference type="NCBI Taxonomy" id="260755"/>
    <lineage>
        <taxon>Bacteria</taxon>
        <taxon>Pseudomonadati</taxon>
        <taxon>Pseudomonadota</taxon>
        <taxon>Betaproteobacteria</taxon>
        <taxon>Burkholderiales</taxon>
        <taxon>Comamonadaceae</taxon>
        <taxon>Ramlibacter</taxon>
        <taxon>environmental samples</taxon>
    </lineage>
</organism>
<dbReference type="SMART" id="SM00342">
    <property type="entry name" value="HTH_ARAC"/>
    <property type="match status" value="1"/>
</dbReference>
<dbReference type="PROSITE" id="PS01124">
    <property type="entry name" value="HTH_ARAC_FAMILY_2"/>
    <property type="match status" value="1"/>
</dbReference>